<dbReference type="InterPro" id="IPR036514">
    <property type="entry name" value="SGNH_hydro_sf"/>
</dbReference>
<keyword evidence="2" id="KW-1185">Reference proteome</keyword>
<sequence length="322" mass="35259">MLIGAAILALLPDQHRLLVRYPVTLKLNHLGSSGLPSTAASQCSKLLSCLSDGGWLAGEWYSFSPECTALMRPAGPIRSHTLLLGDSVDRYLVDDFCSGLNSSTSNSSLAKLYDWTDGVFFYKTGASAAAVCDVIQANASVGSLAFVHLYGSQPHGPYLHGHVNNAQDPYTDTALRIPKALEQYQRRFQRLPDLIVYQAALWDVVKLEMPANLNLTAPLLETYVSDVRQTVANLTERYPGATLMLRTTPGLVGAAYLSQGRALHMYNAALRHVARERGLVLLDWAAMNSGIADFLRDRMHPDAKHSRFFANVIVSVADHCTQ</sequence>
<dbReference type="AlphaFoldDB" id="A0A0D2LDI9"/>
<evidence type="ECO:0000313" key="1">
    <source>
        <dbReference type="EMBL" id="KIZ04774.1"/>
    </source>
</evidence>
<dbReference type="Proteomes" id="UP000054498">
    <property type="component" value="Unassembled WGS sequence"/>
</dbReference>
<dbReference type="OrthoDB" id="562347at2759"/>
<evidence type="ECO:0000313" key="2">
    <source>
        <dbReference type="Proteomes" id="UP000054498"/>
    </source>
</evidence>
<dbReference type="GeneID" id="25736058"/>
<gene>
    <name evidence="1" type="ORF">MNEG_3180</name>
</gene>
<dbReference type="KEGG" id="mng:MNEG_3180"/>
<proteinExistence type="predicted"/>
<organism evidence="1 2">
    <name type="scientific">Monoraphidium neglectum</name>
    <dbReference type="NCBI Taxonomy" id="145388"/>
    <lineage>
        <taxon>Eukaryota</taxon>
        <taxon>Viridiplantae</taxon>
        <taxon>Chlorophyta</taxon>
        <taxon>core chlorophytes</taxon>
        <taxon>Chlorophyceae</taxon>
        <taxon>CS clade</taxon>
        <taxon>Sphaeropleales</taxon>
        <taxon>Selenastraceae</taxon>
        <taxon>Monoraphidium</taxon>
    </lineage>
</organism>
<accession>A0A0D2LDI9</accession>
<dbReference type="SUPFAM" id="SSF52266">
    <property type="entry name" value="SGNH hydrolase"/>
    <property type="match status" value="1"/>
</dbReference>
<evidence type="ECO:0008006" key="3">
    <source>
        <dbReference type="Google" id="ProtNLM"/>
    </source>
</evidence>
<protein>
    <recommendedName>
        <fullName evidence="3">SGNH hydrolase-type esterase domain-containing protein</fullName>
    </recommendedName>
</protein>
<dbReference type="Gene3D" id="3.40.50.1110">
    <property type="entry name" value="SGNH hydrolase"/>
    <property type="match status" value="1"/>
</dbReference>
<dbReference type="RefSeq" id="XP_013903793.1">
    <property type="nucleotide sequence ID" value="XM_014048339.1"/>
</dbReference>
<name>A0A0D2LDI9_9CHLO</name>
<reference evidence="1 2" key="1">
    <citation type="journal article" date="2013" name="BMC Genomics">
        <title>Reconstruction of the lipid metabolism for the microalga Monoraphidium neglectum from its genome sequence reveals characteristics suitable for biofuel production.</title>
        <authorList>
            <person name="Bogen C."/>
            <person name="Al-Dilaimi A."/>
            <person name="Albersmeier A."/>
            <person name="Wichmann J."/>
            <person name="Grundmann M."/>
            <person name="Rupp O."/>
            <person name="Lauersen K.J."/>
            <person name="Blifernez-Klassen O."/>
            <person name="Kalinowski J."/>
            <person name="Goesmann A."/>
            <person name="Mussgnug J.H."/>
            <person name="Kruse O."/>
        </authorList>
    </citation>
    <scope>NUCLEOTIDE SEQUENCE [LARGE SCALE GENOMIC DNA]</scope>
    <source>
        <strain evidence="1 2">SAG 48.87</strain>
    </source>
</reference>
<dbReference type="EMBL" id="KK100608">
    <property type="protein sequence ID" value="KIZ04774.1"/>
    <property type="molecule type" value="Genomic_DNA"/>
</dbReference>